<dbReference type="GO" id="GO:0008483">
    <property type="term" value="F:transaminase activity"/>
    <property type="evidence" value="ECO:0007669"/>
    <property type="project" value="UniProtKB-KW"/>
</dbReference>
<protein>
    <recommendedName>
        <fullName evidence="5">glutamate-1-semialdehyde 2,1-aminomutase</fullName>
        <ecNumber evidence="5">5.4.3.8</ecNumber>
    </recommendedName>
</protein>
<proteinExistence type="inferred from homology"/>
<comment type="cofactor">
    <cofactor evidence="2">
        <name>pyridoxal 5'-phosphate</name>
        <dbReference type="ChEBI" id="CHEBI:597326"/>
    </cofactor>
</comment>
<dbReference type="PROSITE" id="PS00600">
    <property type="entry name" value="AA_TRANSFER_CLASS_3"/>
    <property type="match status" value="1"/>
</dbReference>
<comment type="similarity">
    <text evidence="4">Belongs to the class-III pyridoxal-phosphate-dependent aminotransferase family. HemL subfamily.</text>
</comment>
<keyword evidence="10" id="KW-0808">Transferase</keyword>
<evidence type="ECO:0000256" key="9">
    <source>
        <dbReference type="RuleBase" id="RU003560"/>
    </source>
</evidence>
<dbReference type="InterPro" id="IPR015421">
    <property type="entry name" value="PyrdxlP-dep_Trfase_major"/>
</dbReference>
<keyword evidence="10" id="KW-0032">Aminotransferase</keyword>
<dbReference type="PANTHER" id="PTHR43713:SF3">
    <property type="entry name" value="GLUTAMATE-1-SEMIALDEHYDE 2,1-AMINOMUTASE 1, CHLOROPLASTIC-RELATED"/>
    <property type="match status" value="1"/>
</dbReference>
<evidence type="ECO:0000256" key="2">
    <source>
        <dbReference type="ARBA" id="ARBA00001933"/>
    </source>
</evidence>
<reference evidence="10" key="1">
    <citation type="journal article" date="2020" name="mSystems">
        <title>Genome- and Community-Level Interaction Insights into Carbon Utilization and Element Cycling Functions of Hydrothermarchaeota in Hydrothermal Sediment.</title>
        <authorList>
            <person name="Zhou Z."/>
            <person name="Liu Y."/>
            <person name="Xu W."/>
            <person name="Pan J."/>
            <person name="Luo Z.H."/>
            <person name="Li M."/>
        </authorList>
    </citation>
    <scope>NUCLEOTIDE SEQUENCE [LARGE SCALE GENOMIC DNA]</scope>
    <source>
        <strain evidence="10">SpSt-669</strain>
    </source>
</reference>
<comment type="pathway">
    <text evidence="3">Porphyrin-containing compound metabolism; protoporphyrin-IX biosynthesis; 5-aminolevulinate from L-glutamyl-tRNA(Glu): step 2/2.</text>
</comment>
<gene>
    <name evidence="10" type="ORF">ENU43_06610</name>
</gene>
<evidence type="ECO:0000256" key="3">
    <source>
        <dbReference type="ARBA" id="ARBA00004819"/>
    </source>
</evidence>
<evidence type="ECO:0000256" key="5">
    <source>
        <dbReference type="ARBA" id="ARBA00012143"/>
    </source>
</evidence>
<keyword evidence="7" id="KW-0413">Isomerase</keyword>
<evidence type="ECO:0000256" key="4">
    <source>
        <dbReference type="ARBA" id="ARBA00008981"/>
    </source>
</evidence>
<dbReference type="GO" id="GO:0042286">
    <property type="term" value="F:glutamate-1-semialdehyde 2,1-aminomutase activity"/>
    <property type="evidence" value="ECO:0007669"/>
    <property type="project" value="UniProtKB-EC"/>
</dbReference>
<sequence length="446" mass="48550">MMNSLLQRKSSKSETLLNEAKKIIPTGASSVMRTRIPNPMFAVRGRGSRVWDVDGNMYIDYLLGFGSLINGHCHPRIVEAVKKQAEELLMSGTPVELEIEVASKIQRVVPNAEMVLFASTGTEATMEAIRIARAVTGKTKIIKFEGSYHGHHDYVLWSVESSNPGLEISPFRIPYYPGIPESVGKTVTIAPWNNLEALRKIVRRNRSNLAAIIAEPVMANNGVILPKPGFLKALKELAEEADALLIFDEVITGFRLAPGGAQEYFGVKADLATFGKALGGGVPIAAVTGRRDILENIGPGKIGFGGTYNAHPLSLAGASANLDILLANNGEAFQRLHSTGEKLMKGLRQAIDDTGVEAIVQGLGPLFQVYFTNLPEVTSYREKLQTNSAAYTAWALKMFEKGVYIYADDGERILLSTMHTDEDVELTVAAAEEAFREVKKQFSLAA</sequence>
<organism evidence="10">
    <name type="scientific">Caldiarchaeum subterraneum</name>
    <dbReference type="NCBI Taxonomy" id="311458"/>
    <lineage>
        <taxon>Archaea</taxon>
        <taxon>Nitrososphaerota</taxon>
        <taxon>Candidatus Caldarchaeales</taxon>
        <taxon>Candidatus Caldarchaeaceae</taxon>
        <taxon>Candidatus Caldarchaeum</taxon>
    </lineage>
</organism>
<accession>A0A7J3G6F7</accession>
<dbReference type="PANTHER" id="PTHR43713">
    <property type="entry name" value="GLUTAMATE-1-SEMIALDEHYDE 2,1-AMINOMUTASE"/>
    <property type="match status" value="1"/>
</dbReference>
<keyword evidence="8" id="KW-0627">Porphyrin biosynthesis</keyword>
<dbReference type="EC" id="5.4.3.8" evidence="5"/>
<dbReference type="AlphaFoldDB" id="A0A7J3G6F7"/>
<dbReference type="InterPro" id="IPR005814">
    <property type="entry name" value="Aminotrans_3"/>
</dbReference>
<dbReference type="Gene3D" id="3.90.1150.10">
    <property type="entry name" value="Aspartate Aminotransferase, domain 1"/>
    <property type="match status" value="1"/>
</dbReference>
<comment type="catalytic activity">
    <reaction evidence="1">
        <text>(S)-4-amino-5-oxopentanoate = 5-aminolevulinate</text>
        <dbReference type="Rhea" id="RHEA:14265"/>
        <dbReference type="ChEBI" id="CHEBI:57501"/>
        <dbReference type="ChEBI" id="CHEBI:356416"/>
        <dbReference type="EC" id="5.4.3.8"/>
    </reaction>
</comment>
<evidence type="ECO:0000313" key="10">
    <source>
        <dbReference type="EMBL" id="HGL41318.1"/>
    </source>
</evidence>
<dbReference type="EMBL" id="DTCM01000080">
    <property type="protein sequence ID" value="HGL41318.1"/>
    <property type="molecule type" value="Genomic_DNA"/>
</dbReference>
<dbReference type="Pfam" id="PF00202">
    <property type="entry name" value="Aminotran_3"/>
    <property type="match status" value="1"/>
</dbReference>
<keyword evidence="6 9" id="KW-0663">Pyridoxal phosphate</keyword>
<dbReference type="GO" id="GO:0006779">
    <property type="term" value="P:porphyrin-containing compound biosynthetic process"/>
    <property type="evidence" value="ECO:0007669"/>
    <property type="project" value="UniProtKB-KW"/>
</dbReference>
<evidence type="ECO:0000256" key="8">
    <source>
        <dbReference type="ARBA" id="ARBA00023244"/>
    </source>
</evidence>
<dbReference type="InterPro" id="IPR015424">
    <property type="entry name" value="PyrdxlP-dep_Trfase"/>
</dbReference>
<comment type="caution">
    <text evidence="10">The sequence shown here is derived from an EMBL/GenBank/DDBJ whole genome shotgun (WGS) entry which is preliminary data.</text>
</comment>
<dbReference type="InterPro" id="IPR049704">
    <property type="entry name" value="Aminotrans_3_PPA_site"/>
</dbReference>
<dbReference type="InterPro" id="IPR015422">
    <property type="entry name" value="PyrdxlP-dep_Trfase_small"/>
</dbReference>
<evidence type="ECO:0000256" key="1">
    <source>
        <dbReference type="ARBA" id="ARBA00001579"/>
    </source>
</evidence>
<dbReference type="NCBIfam" id="NF000818">
    <property type="entry name" value="PRK00062.1"/>
    <property type="match status" value="1"/>
</dbReference>
<dbReference type="FunFam" id="3.40.640.10:FF:000021">
    <property type="entry name" value="Glutamate-1-semialdehyde 2,1-aminomutase"/>
    <property type="match status" value="1"/>
</dbReference>
<dbReference type="Gene3D" id="3.40.640.10">
    <property type="entry name" value="Type I PLP-dependent aspartate aminotransferase-like (Major domain)"/>
    <property type="match status" value="1"/>
</dbReference>
<dbReference type="CDD" id="cd00610">
    <property type="entry name" value="OAT_like"/>
    <property type="match status" value="1"/>
</dbReference>
<evidence type="ECO:0000256" key="6">
    <source>
        <dbReference type="ARBA" id="ARBA00022898"/>
    </source>
</evidence>
<dbReference type="GO" id="GO:0030170">
    <property type="term" value="F:pyridoxal phosphate binding"/>
    <property type="evidence" value="ECO:0007669"/>
    <property type="project" value="InterPro"/>
</dbReference>
<name>A0A7J3G6F7_CALS0</name>
<dbReference type="SUPFAM" id="SSF53383">
    <property type="entry name" value="PLP-dependent transferases"/>
    <property type="match status" value="1"/>
</dbReference>
<evidence type="ECO:0000256" key="7">
    <source>
        <dbReference type="ARBA" id="ARBA00023235"/>
    </source>
</evidence>